<feature type="domain" description="Methyltransferase" evidence="3">
    <location>
        <begin position="46"/>
        <end position="142"/>
    </location>
</feature>
<evidence type="ECO:0000259" key="3">
    <source>
        <dbReference type="Pfam" id="PF13649"/>
    </source>
</evidence>
<dbReference type="Pfam" id="PF13649">
    <property type="entry name" value="Methyltransf_25"/>
    <property type="match status" value="1"/>
</dbReference>
<protein>
    <submittedName>
        <fullName evidence="4">Class I SAM-dependent methyltransferase</fullName>
    </submittedName>
</protein>
<keyword evidence="1 4" id="KW-0489">Methyltransferase</keyword>
<evidence type="ECO:0000313" key="5">
    <source>
        <dbReference type="Proteomes" id="UP000254258"/>
    </source>
</evidence>
<organism evidence="4 5">
    <name type="scientific">Dyella monticola</name>
    <dbReference type="NCBI Taxonomy" id="1927958"/>
    <lineage>
        <taxon>Bacteria</taxon>
        <taxon>Pseudomonadati</taxon>
        <taxon>Pseudomonadota</taxon>
        <taxon>Gammaproteobacteria</taxon>
        <taxon>Lysobacterales</taxon>
        <taxon>Rhodanobacteraceae</taxon>
        <taxon>Dyella</taxon>
    </lineage>
</organism>
<evidence type="ECO:0000256" key="2">
    <source>
        <dbReference type="ARBA" id="ARBA00022679"/>
    </source>
</evidence>
<dbReference type="EMBL" id="QRBE01000014">
    <property type="protein sequence ID" value="RDS79288.1"/>
    <property type="molecule type" value="Genomic_DNA"/>
</dbReference>
<name>A0A370WSZ8_9GAMM</name>
<dbReference type="OrthoDB" id="9792690at2"/>
<sequence>MQDDRGLKRIFTLSWAYNLFQELVGATNSRKWVAEHFWRAQPGQKVIDLGCGPATAVHFLPPGVKYVGFDVSDKYIASAKAKYASDPDKTFLVGVAEDFVDHLPPQMQDADLVIINGLLHHLNDDEALTALKLAHKSLATGGRLVCLEASFLISQSFLAKWILKQDRGQNVRSEPEWKALVSKTFERFDTYILTGLLRIPYTLIVIEAKP</sequence>
<dbReference type="GO" id="GO:0008168">
    <property type="term" value="F:methyltransferase activity"/>
    <property type="evidence" value="ECO:0007669"/>
    <property type="project" value="UniProtKB-KW"/>
</dbReference>
<dbReference type="RefSeq" id="WP_115497032.1">
    <property type="nucleotide sequence ID" value="NZ_QRBE01000014.1"/>
</dbReference>
<dbReference type="AlphaFoldDB" id="A0A370WSZ8"/>
<dbReference type="CDD" id="cd02440">
    <property type="entry name" value="AdoMet_MTases"/>
    <property type="match status" value="1"/>
</dbReference>
<proteinExistence type="predicted"/>
<accession>A0A370WSZ8</accession>
<dbReference type="InterPro" id="IPR041698">
    <property type="entry name" value="Methyltransf_25"/>
</dbReference>
<comment type="caution">
    <text evidence="4">The sequence shown here is derived from an EMBL/GenBank/DDBJ whole genome shotgun (WGS) entry which is preliminary data.</text>
</comment>
<dbReference type="Proteomes" id="UP000254258">
    <property type="component" value="Unassembled WGS sequence"/>
</dbReference>
<keyword evidence="5" id="KW-1185">Reference proteome</keyword>
<dbReference type="Gene3D" id="3.40.50.150">
    <property type="entry name" value="Vaccinia Virus protein VP39"/>
    <property type="match status" value="1"/>
</dbReference>
<dbReference type="PANTHER" id="PTHR43861">
    <property type="entry name" value="TRANS-ACONITATE 2-METHYLTRANSFERASE-RELATED"/>
    <property type="match status" value="1"/>
</dbReference>
<keyword evidence="2 4" id="KW-0808">Transferase</keyword>
<evidence type="ECO:0000256" key="1">
    <source>
        <dbReference type="ARBA" id="ARBA00022603"/>
    </source>
</evidence>
<evidence type="ECO:0000313" key="4">
    <source>
        <dbReference type="EMBL" id="RDS79288.1"/>
    </source>
</evidence>
<dbReference type="GO" id="GO:0032259">
    <property type="term" value="P:methylation"/>
    <property type="evidence" value="ECO:0007669"/>
    <property type="project" value="UniProtKB-KW"/>
</dbReference>
<reference evidence="4 5" key="1">
    <citation type="submission" date="2018-07" db="EMBL/GenBank/DDBJ databases">
        <title>Dyella monticola sp. nov. and Dyella psychrodurans sp. nov. isolated from monsoon evergreen broad-leaved forest soil of Dinghu Mountain, China.</title>
        <authorList>
            <person name="Gao Z."/>
            <person name="Qiu L."/>
        </authorList>
    </citation>
    <scope>NUCLEOTIDE SEQUENCE [LARGE SCALE GENOMIC DNA]</scope>
    <source>
        <strain evidence="4 5">4G-K06</strain>
    </source>
</reference>
<dbReference type="SUPFAM" id="SSF53335">
    <property type="entry name" value="S-adenosyl-L-methionine-dependent methyltransferases"/>
    <property type="match status" value="1"/>
</dbReference>
<dbReference type="InterPro" id="IPR029063">
    <property type="entry name" value="SAM-dependent_MTases_sf"/>
</dbReference>
<gene>
    <name evidence="4" type="ORF">DWU98_18330</name>
</gene>
<dbReference type="PANTHER" id="PTHR43861:SF1">
    <property type="entry name" value="TRANS-ACONITATE 2-METHYLTRANSFERASE"/>
    <property type="match status" value="1"/>
</dbReference>